<protein>
    <submittedName>
        <fullName evidence="1">Late embryogenesis abundant protein</fullName>
    </submittedName>
</protein>
<accession>A0ACC0GXG2</accession>
<evidence type="ECO:0000313" key="2">
    <source>
        <dbReference type="Proteomes" id="UP001060215"/>
    </source>
</evidence>
<dbReference type="EMBL" id="CM045764">
    <property type="protein sequence ID" value="KAI8005699.1"/>
    <property type="molecule type" value="Genomic_DNA"/>
</dbReference>
<gene>
    <name evidence="1" type="ORF">LOK49_LG07G00333</name>
</gene>
<comment type="caution">
    <text evidence="1">The sequence shown here is derived from an EMBL/GenBank/DDBJ whole genome shotgun (WGS) entry which is preliminary data.</text>
</comment>
<keyword evidence="2" id="KW-1185">Reference proteome</keyword>
<organism evidence="1 2">
    <name type="scientific">Camellia lanceoleosa</name>
    <dbReference type="NCBI Taxonomy" id="1840588"/>
    <lineage>
        <taxon>Eukaryota</taxon>
        <taxon>Viridiplantae</taxon>
        <taxon>Streptophyta</taxon>
        <taxon>Embryophyta</taxon>
        <taxon>Tracheophyta</taxon>
        <taxon>Spermatophyta</taxon>
        <taxon>Magnoliopsida</taxon>
        <taxon>eudicotyledons</taxon>
        <taxon>Gunneridae</taxon>
        <taxon>Pentapetalae</taxon>
        <taxon>asterids</taxon>
        <taxon>Ericales</taxon>
        <taxon>Theaceae</taxon>
        <taxon>Camellia</taxon>
    </lineage>
</organism>
<proteinExistence type="predicted"/>
<evidence type="ECO:0000313" key="1">
    <source>
        <dbReference type="EMBL" id="KAI8005699.1"/>
    </source>
</evidence>
<sequence>MVVVFVILLFRMDKAEYPLAPANGFARSDEEALTSAEAEELRLKKRKRLTFFIIFTVSQIVMGIVFGLTIMKVKTPKFRVMSATFEIINVTSPSFNMKMYAEIGVKNPNFGPYKFHNTTIDFYYGETLFGSAGIPESKAGLKTTKKFNVTVDLIAPTSLASNSQFANEVSLGLLPLRSQSNLSGKVQLMLIMKKKRSIQMNCTMIVNIKAQQLQDVNC</sequence>
<reference evidence="1 2" key="1">
    <citation type="journal article" date="2022" name="Plant J.">
        <title>Chromosome-level genome of Camellia lanceoleosa provides a valuable resource for understanding genome evolution and self-incompatibility.</title>
        <authorList>
            <person name="Gong W."/>
            <person name="Xiao S."/>
            <person name="Wang L."/>
            <person name="Liao Z."/>
            <person name="Chang Y."/>
            <person name="Mo W."/>
            <person name="Hu G."/>
            <person name="Li W."/>
            <person name="Zhao G."/>
            <person name="Zhu H."/>
            <person name="Hu X."/>
            <person name="Ji K."/>
            <person name="Xiang X."/>
            <person name="Song Q."/>
            <person name="Yuan D."/>
            <person name="Jin S."/>
            <person name="Zhang L."/>
        </authorList>
    </citation>
    <scope>NUCLEOTIDE SEQUENCE [LARGE SCALE GENOMIC DNA]</scope>
    <source>
        <strain evidence="1">SQ_2022a</strain>
    </source>
</reference>
<dbReference type="Proteomes" id="UP001060215">
    <property type="component" value="Chromosome 7"/>
</dbReference>
<name>A0ACC0GXG2_9ERIC</name>